<dbReference type="Pfam" id="PF12685">
    <property type="entry name" value="SpoIIIAH"/>
    <property type="match status" value="1"/>
</dbReference>
<evidence type="ECO:0000313" key="2">
    <source>
        <dbReference type="Proteomes" id="UP000694308"/>
    </source>
</evidence>
<organism evidence="1 2">
    <name type="scientific">Clostridium thailandense</name>
    <dbReference type="NCBI Taxonomy" id="2794346"/>
    <lineage>
        <taxon>Bacteria</taxon>
        <taxon>Bacillati</taxon>
        <taxon>Bacillota</taxon>
        <taxon>Clostridia</taxon>
        <taxon>Eubacteriales</taxon>
        <taxon>Clostridiaceae</taxon>
        <taxon>Clostridium</taxon>
    </lineage>
</organism>
<proteinExistence type="predicted"/>
<accession>A0A949WSG6</accession>
<keyword evidence="2" id="KW-1185">Reference proteome</keyword>
<comment type="caution">
    <text evidence="1">The sequence shown here is derived from an EMBL/GenBank/DDBJ whole genome shotgun (WGS) entry which is preliminary data.</text>
</comment>
<dbReference type="EMBL" id="JAEEGC010000106">
    <property type="protein sequence ID" value="MBV7275061.1"/>
    <property type="molecule type" value="Genomic_DNA"/>
</dbReference>
<dbReference type="Proteomes" id="UP000694308">
    <property type="component" value="Unassembled WGS sequence"/>
</dbReference>
<reference evidence="1" key="1">
    <citation type="submission" date="2020-12" db="EMBL/GenBank/DDBJ databases">
        <title>Clostridium thailandense sp. nov., a novel acetogenic bacterium isolated from peat land soil in Thailand.</title>
        <authorList>
            <person name="Chaikitkaew S."/>
            <person name="Birkeland N.K."/>
        </authorList>
    </citation>
    <scope>NUCLEOTIDE SEQUENCE</scope>
    <source>
        <strain evidence="1">PL3</strain>
    </source>
</reference>
<dbReference type="InterPro" id="IPR024232">
    <property type="entry name" value="SpoIIIAH"/>
</dbReference>
<dbReference type="RefSeq" id="WP_218322116.1">
    <property type="nucleotide sequence ID" value="NZ_JAEEGC010000106.1"/>
</dbReference>
<gene>
    <name evidence="1" type="ORF">I6U48_19355</name>
</gene>
<name>A0A949WSG6_9CLOT</name>
<sequence length="171" mass="19027">MNKKQGIIIATLLVLIVCAGVLATKLNNPLYVNGDDSGSGKSSAVSFNNSSQKNNKTSSFFEETRLDRDQKNAQTLQTLKNFIDDKNVSKENRDEASKKYTDLAMNTNYESKIETTLKSKGYEDVICSIEDSKARVIVKGKDKLTDKDTREIKNVVVGIAKIQDVEIEVKQ</sequence>
<dbReference type="AlphaFoldDB" id="A0A949WSG6"/>
<protein>
    <submittedName>
        <fullName evidence="1">SpoIIIAH-like family protein</fullName>
    </submittedName>
</protein>
<evidence type="ECO:0000313" key="1">
    <source>
        <dbReference type="EMBL" id="MBV7275061.1"/>
    </source>
</evidence>